<dbReference type="InterPro" id="IPR014710">
    <property type="entry name" value="RmlC-like_jellyroll"/>
</dbReference>
<dbReference type="RefSeq" id="WP_182172811.1">
    <property type="nucleotide sequence ID" value="NZ_JACFXU010000014.1"/>
</dbReference>
<accession>A0A7W2YKL5</accession>
<comment type="caution">
    <text evidence="2">The sequence shown here is derived from an EMBL/GenBank/DDBJ whole genome shotgun (WGS) entry which is preliminary data.</text>
</comment>
<reference evidence="2 3" key="1">
    <citation type="submission" date="2020-07" db="EMBL/GenBank/DDBJ databases">
        <title>Halieaceae bacterium, F7430, whole genome shotgun sequencing project.</title>
        <authorList>
            <person name="Jiang S."/>
            <person name="Liu Z.W."/>
            <person name="Du Z.J."/>
        </authorList>
    </citation>
    <scope>NUCLEOTIDE SEQUENCE [LARGE SCALE GENOMIC DNA]</scope>
    <source>
        <strain evidence="2 3">F7430</strain>
    </source>
</reference>
<name>A0A7W2YKL5_9GAMM</name>
<gene>
    <name evidence="2" type="ORF">H2508_10270</name>
</gene>
<protein>
    <submittedName>
        <fullName evidence="2">Cupin domain-containing protein</fullName>
    </submittedName>
</protein>
<dbReference type="EMBL" id="JACFXU010000014">
    <property type="protein sequence ID" value="MBA6413493.1"/>
    <property type="molecule type" value="Genomic_DNA"/>
</dbReference>
<dbReference type="CDD" id="cd20303">
    <property type="entry name" value="cupin_ChrR_1"/>
    <property type="match status" value="1"/>
</dbReference>
<proteinExistence type="predicted"/>
<feature type="domain" description="ChrR-like cupin" evidence="1">
    <location>
        <begin position="123"/>
        <end position="222"/>
    </location>
</feature>
<dbReference type="InterPro" id="IPR011051">
    <property type="entry name" value="RmlC_Cupin_sf"/>
</dbReference>
<evidence type="ECO:0000313" key="2">
    <source>
        <dbReference type="EMBL" id="MBA6413493.1"/>
    </source>
</evidence>
<dbReference type="Proteomes" id="UP000539350">
    <property type="component" value="Unassembled WGS sequence"/>
</dbReference>
<sequence>MNNKYQAIHGDLSKRVVVDTQAMSWSPSPANKVWRKRLHQVGPGESGQVTSIVRYEPGARFHKHDHPEGEEILVLEGVFSDEQGDWPAGSYLLNPEGFCHAPWSETGCTLFVKLRQFPGHDRERVAIQTRDQAWQSSVRRSVQWQKLYAQDPYTDFMRLEAWDSPDEMGQINFPQGAEVLVIKGSFSDENGHYGTHSWLRIPAGGLLNPISDDYCEVYIKEGGFSYLREALDTVSAEAAAE</sequence>
<keyword evidence="3" id="KW-1185">Reference proteome</keyword>
<feature type="domain" description="ChrR-like cupin" evidence="1">
    <location>
        <begin position="14"/>
        <end position="117"/>
    </location>
</feature>
<dbReference type="Gene3D" id="2.60.120.10">
    <property type="entry name" value="Jelly Rolls"/>
    <property type="match status" value="1"/>
</dbReference>
<evidence type="ECO:0000259" key="1">
    <source>
        <dbReference type="Pfam" id="PF12973"/>
    </source>
</evidence>
<dbReference type="InterPro" id="IPR025979">
    <property type="entry name" value="ChrR-like_cupin_dom"/>
</dbReference>
<dbReference type="Pfam" id="PF12973">
    <property type="entry name" value="Cupin_7"/>
    <property type="match status" value="2"/>
</dbReference>
<organism evidence="2 3">
    <name type="scientific">Sediminihaliea albiluteola</name>
    <dbReference type="NCBI Taxonomy" id="2758564"/>
    <lineage>
        <taxon>Bacteria</taxon>
        <taxon>Pseudomonadati</taxon>
        <taxon>Pseudomonadota</taxon>
        <taxon>Gammaproteobacteria</taxon>
        <taxon>Cellvibrionales</taxon>
        <taxon>Halieaceae</taxon>
        <taxon>Sediminihaliea</taxon>
    </lineage>
</organism>
<evidence type="ECO:0000313" key="3">
    <source>
        <dbReference type="Proteomes" id="UP000539350"/>
    </source>
</evidence>
<dbReference type="AlphaFoldDB" id="A0A7W2YKL5"/>
<dbReference type="SUPFAM" id="SSF51182">
    <property type="entry name" value="RmlC-like cupins"/>
    <property type="match status" value="2"/>
</dbReference>